<dbReference type="GO" id="GO:0005524">
    <property type="term" value="F:ATP binding"/>
    <property type="evidence" value="ECO:0007669"/>
    <property type="project" value="UniProtKB-KW"/>
</dbReference>
<evidence type="ECO:0000313" key="9">
    <source>
        <dbReference type="Ensembl" id="ENSPNAP00000039016.1"/>
    </source>
</evidence>
<dbReference type="SMART" id="SM01288">
    <property type="entry name" value="FISNA"/>
    <property type="match status" value="1"/>
</dbReference>
<dbReference type="InterPro" id="IPR029495">
    <property type="entry name" value="NACHT-assoc"/>
</dbReference>
<feature type="domain" description="NACHT" evidence="8">
    <location>
        <begin position="352"/>
        <end position="484"/>
    </location>
</feature>
<dbReference type="GO" id="GO:0005737">
    <property type="term" value="C:cytoplasm"/>
    <property type="evidence" value="ECO:0007669"/>
    <property type="project" value="UniProtKB-SubCell"/>
</dbReference>
<dbReference type="InterPro" id="IPR041267">
    <property type="entry name" value="NLRP_HD2"/>
</dbReference>
<keyword evidence="10" id="KW-1185">Reference proteome</keyword>
<dbReference type="Pfam" id="PF13516">
    <property type="entry name" value="LRR_6"/>
    <property type="match status" value="23"/>
</dbReference>
<dbReference type="Pfam" id="PF14484">
    <property type="entry name" value="FISNA"/>
    <property type="match status" value="1"/>
</dbReference>
<dbReference type="SMART" id="SM00367">
    <property type="entry name" value="LRR_CC"/>
    <property type="match status" value="15"/>
</dbReference>
<organism evidence="9 10">
    <name type="scientific">Pygocentrus nattereri</name>
    <name type="common">Red-bellied piranha</name>
    <dbReference type="NCBI Taxonomy" id="42514"/>
    <lineage>
        <taxon>Eukaryota</taxon>
        <taxon>Metazoa</taxon>
        <taxon>Chordata</taxon>
        <taxon>Craniata</taxon>
        <taxon>Vertebrata</taxon>
        <taxon>Euteleostomi</taxon>
        <taxon>Actinopterygii</taxon>
        <taxon>Neopterygii</taxon>
        <taxon>Teleostei</taxon>
        <taxon>Ostariophysi</taxon>
        <taxon>Characiformes</taxon>
        <taxon>Characoidei</taxon>
        <taxon>Pygocentrus</taxon>
    </lineage>
</organism>
<dbReference type="Pfam" id="PF05729">
    <property type="entry name" value="NACHT"/>
    <property type="match status" value="1"/>
</dbReference>
<feature type="compositionally biased region" description="Low complexity" evidence="7">
    <location>
        <begin position="29"/>
        <end position="40"/>
    </location>
</feature>
<dbReference type="InterPro" id="IPR006553">
    <property type="entry name" value="Leu-rich_rpt_Cys-con_subtyp"/>
</dbReference>
<evidence type="ECO:0000259" key="8">
    <source>
        <dbReference type="PROSITE" id="PS50837"/>
    </source>
</evidence>
<dbReference type="InterPro" id="IPR001611">
    <property type="entry name" value="Leu-rich_rpt"/>
</dbReference>
<dbReference type="InterPro" id="IPR027417">
    <property type="entry name" value="P-loop_NTPase"/>
</dbReference>
<reference evidence="9" key="3">
    <citation type="submission" date="2025-09" db="UniProtKB">
        <authorList>
            <consortium name="Ensembl"/>
        </authorList>
    </citation>
    <scope>IDENTIFICATION</scope>
</reference>
<evidence type="ECO:0000256" key="2">
    <source>
        <dbReference type="ARBA" id="ARBA00022490"/>
    </source>
</evidence>
<evidence type="ECO:0000256" key="3">
    <source>
        <dbReference type="ARBA" id="ARBA00022614"/>
    </source>
</evidence>
<dbReference type="FunFam" id="3.80.10.10:FF:000100">
    <property type="entry name" value="Si:dkey-11n14.1"/>
    <property type="match status" value="1"/>
</dbReference>
<dbReference type="SUPFAM" id="SSF52047">
    <property type="entry name" value="RNI-like"/>
    <property type="match status" value="8"/>
</dbReference>
<keyword evidence="5" id="KW-0547">Nucleotide-binding</keyword>
<proteinExistence type="predicted"/>
<reference evidence="9" key="2">
    <citation type="submission" date="2025-08" db="UniProtKB">
        <authorList>
            <consortium name="Ensembl"/>
        </authorList>
    </citation>
    <scope>IDENTIFICATION</scope>
</reference>
<dbReference type="Pfam" id="PF17779">
    <property type="entry name" value="WHD_NOD2"/>
    <property type="match status" value="1"/>
</dbReference>
<dbReference type="Gene3D" id="3.40.50.300">
    <property type="entry name" value="P-loop containing nucleotide triphosphate hydrolases"/>
    <property type="match status" value="1"/>
</dbReference>
<evidence type="ECO:0000256" key="6">
    <source>
        <dbReference type="ARBA" id="ARBA00022840"/>
    </source>
</evidence>
<evidence type="ECO:0000256" key="4">
    <source>
        <dbReference type="ARBA" id="ARBA00022737"/>
    </source>
</evidence>
<evidence type="ECO:0000256" key="5">
    <source>
        <dbReference type="ARBA" id="ARBA00022741"/>
    </source>
</evidence>
<dbReference type="InterPro" id="IPR032675">
    <property type="entry name" value="LRR_dom_sf"/>
</dbReference>
<evidence type="ECO:0000256" key="7">
    <source>
        <dbReference type="SAM" id="MobiDB-lite"/>
    </source>
</evidence>
<evidence type="ECO:0000256" key="1">
    <source>
        <dbReference type="ARBA" id="ARBA00004496"/>
    </source>
</evidence>
<comment type="subcellular location">
    <subcellularLocation>
        <location evidence="1">Cytoplasm</location>
    </subcellularLocation>
</comment>
<dbReference type="Ensembl" id="ENSPNAT00000062820.1">
    <property type="protein sequence ID" value="ENSPNAP00000039016.1"/>
    <property type="gene ID" value="ENSPNAG00000021975.2"/>
</dbReference>
<dbReference type="PANTHER" id="PTHR24106">
    <property type="entry name" value="NACHT, LRR AND CARD DOMAINS-CONTAINING"/>
    <property type="match status" value="1"/>
</dbReference>
<evidence type="ECO:0000313" key="10">
    <source>
        <dbReference type="Proteomes" id="UP001501920"/>
    </source>
</evidence>
<keyword evidence="3" id="KW-0433">Leucine-rich repeat</keyword>
<keyword evidence="2" id="KW-0963">Cytoplasm</keyword>
<reference evidence="9 10" key="1">
    <citation type="submission" date="2020-10" db="EMBL/GenBank/DDBJ databases">
        <title>Pygocentrus nattereri (red-bellied piranha) genome, fPygNat1, primary haplotype.</title>
        <authorList>
            <person name="Myers G."/>
            <person name="Meyer A."/>
            <person name="Karagic N."/>
            <person name="Pippel M."/>
            <person name="Winkler S."/>
            <person name="Tracey A."/>
            <person name="Wood J."/>
            <person name="Formenti G."/>
            <person name="Howe K."/>
            <person name="Fedrigo O."/>
            <person name="Jarvis E.D."/>
        </authorList>
    </citation>
    <scope>NUCLEOTIDE SEQUENCE [LARGE SCALE GENOMIC DNA]</scope>
</reference>
<feature type="compositionally biased region" description="Polar residues" evidence="7">
    <location>
        <begin position="140"/>
        <end position="154"/>
    </location>
</feature>
<feature type="compositionally biased region" description="Polar residues" evidence="7">
    <location>
        <begin position="161"/>
        <end position="175"/>
    </location>
</feature>
<dbReference type="SMART" id="SM00364">
    <property type="entry name" value="LRR_BAC"/>
    <property type="match status" value="9"/>
</dbReference>
<name>A0AAR2IMU1_PYGNA</name>
<dbReference type="FunFam" id="3.80.10.10:FF:000782">
    <property type="entry name" value="Si:ch211-196h16.4"/>
    <property type="match status" value="4"/>
</dbReference>
<feature type="compositionally biased region" description="Low complexity" evidence="7">
    <location>
        <begin position="65"/>
        <end position="76"/>
    </location>
</feature>
<feature type="compositionally biased region" description="Basic and acidic residues" evidence="7">
    <location>
        <begin position="93"/>
        <end position="102"/>
    </location>
</feature>
<dbReference type="SUPFAM" id="SSF52540">
    <property type="entry name" value="P-loop containing nucleoside triphosphate hydrolases"/>
    <property type="match status" value="1"/>
</dbReference>
<protein>
    <recommendedName>
        <fullName evidence="8">NACHT domain-containing protein</fullName>
    </recommendedName>
</protein>
<dbReference type="Proteomes" id="UP001501920">
    <property type="component" value="Chromosome 16"/>
</dbReference>
<keyword evidence="6" id="KW-0067">ATP-binding</keyword>
<keyword evidence="4" id="KW-0677">Repeat</keyword>
<sequence length="2944" mass="322952">MAEYQKVETSEIGLLQKHSESERTKERSTSPVSSSVSVTTNRSGAEPPNLQEGSVPQERTKERSTSPVSSSVSVTTNRSGAEPPKLQEGSVPQERETQKRSDAPLSSCVSLKNNRSLPEPPNLTEGSISQERDTQKRSDSPVSSCVSLKNNQSLPEPPNLTEGSISQERYQSGSKSRGKLQKKIDDLFNIFDALERKIIWLVKHELEMYKKILRRQNTTYYRKVKQSKWGLRHEVLNMTVSFLMDMEHEDLADALQNELIELIQRPLKKGMRNKYFHVYEGIAKQGESTSLNTIYTDLYITEGGAGQVNKEHEVRLIEKSNVTRHTNQMEQEVQITCMDMFKPQSEEDKLIRTVLTQGVAGIGKSICVQKFILDWAEGIKYQDIQFIFPLPFRELNLKKKERHSLMNIIYLFFPETKGLRLSDQNNVLFIFDGLDECQLPLAFQKNEILNNVSTSAPLDAVMTNLIKGNLLPSALIWITTRPAATSMIPAECIDRVTEVRGFNDEQKEEYFRKRIGDQDLTNKIIDHIKDSRSLHIMCHIPVFCWISATVLQRILEETDSEETPKTLTQMYTCFLIYQTIQGNVKYTGKNALDIPWDKEGIHSLGKLAFQHLEENSLIFYREDLKACGIDPSKISVYSGLCTQERVRFQDTIYSFVHLSIQEFLAAVFAYISLRNNQKNVLDHQSESQESKKTEVIDFLKTAVDKALESDHGHLDLFLRFLLGLSLESNEKLIRGLLTQKGSRSDCQKDIVEYIKSKFKENPSPERLINLFYCLNELNDDSLVKEIQSHMNSGRLSEAELSSAHWSALVFVLLTSKEKLEVFDLKKFIRSDECLIRLQSVLKEATSALLSECNLTKRSCSALSKVLSSESSKLTLLDLSGNPIQDRGVELLSAGLESANCKLETLGLSFCSITEEGYAALASTLKSNPSSHLMELDLTGNDPGDTGVQKLINLPDDPNSKLKKLRLLKSSTAEEACDSLTNVLGINPLLLRELDLSGKLQGDSEMKKISDLLEDSHCRPNKLLLNKCSITEEGCAALSSALYSNPSHLIELDLSENQLGTSGVKKICEMLKNPQSLLQKLQLSFCSITEEGYAALASALKSNPSSHLMELDLSGNDPGDTGVQKLINLQDGPNCKLKKLRLLKSSTAEEACDSLTKVLGINPLLLRELDLSGKLQGDTEMKKISDLLEDSHCRPNKLRLNKCSITEEGCAALSSALYSNPSHLIELDLSENQLGTSGVKKICEMLKNPQSVLQHLQLSFCSITEEGYAALASALKSKPSSHLMELDLSGNDPGDTGVKKLINLLDDPNSKLKKLRLLKSSTAEEACDSLTKVLGINPLLLRELDLSGKLQGDSEMKKISDLLEDSHCRPNKLLLNKCTITKKGCPALSSALCSNLSHLIELDLSENLLGNSGVKKICEMLKNPQSVLQKLQLSFCSITEEGYAALASALKSNPSSHLMELDLTGNDPGDTGVQKIIKLLDDPNSKLKKLRLLKSSTAEEVCDSLTKVLGINPLLLRELDLSGKLQGDSEMKKISDLLEDSHCRPNKLLLNKNSITMKGCAALSSALCSNPSHLIELDLSDNLLGTSGVKKICEMLKNPQSVLQKLQLSFCSITEEGYAALGSALKSNRSSHLIELDIRGNNPGDTGVKKLVDLQDDPNSNLKKLRLLNSSMAEEVCDSLTKVLGINPLLLRELDLSGKLQGDSEMKKISDLLEDSHCRPNKLLLNKNSITKKGCAALSSALCSNPSHLIELDLSENQLGTSGVKKICSLLNNHYCKLQNLGLSFCSITQEGYAALASSLKSNPSSQLIELDLRGNNPGDRGVKMLTDLLEDSNCQLKKTRLLNSSAAEEVCDSLTKVLGINPLLLSDLDLSGKIQGDSEMRKVSDLLEDSHCRTQKLKLNKSSITEEGCAALSSALCSNPSHLIELDLSQNELGDSGVKKICSLLNNQGCKLMKVGLSFCSITEEGYAALASALTSNRSSHLKELDLRGNDPGHTGVKKLINLLEDTNSNLKKLRFLKAPAAEEICDSLTKVVGTNPLLLRELDLSGKTQGVSELQQLCSLLEDAHCKIEKLGLSNCSIIPESCAVLASILSLDSSSVRKMDLSNNNLQDSGMQHLTGGLTNANCKLEIMMLKTCALTKESCSALADVLNSKYSHLNELDMSNNNLEDSGVVQLSAGLKDPHSSLKIIRLSNSSITEDGCGALASALKSNPSHLMDLDLSENIVENSGVKQLCDLLMNSNCMLQKLNLSFCRITEDGYVALASTLKSNPSSHLIELDLRGNDPGDTGVKKLTDLLEDPNCKLKTLRLLKSFAAEEACGFLTKALGINPLLLRDLDLSGKTQGDSGMKKLCDLLEDSHCKTRKLKLNKSSITEEGCAALSSALCSNPSHLIELDLSENQLGTSGVKKICGVLGNTLFKLSKLELGNCSITDEGCAALASAFRTNPLHLRELNLSGNNVGNFGVKHLSELLMHSQSSLEKLHLSFCTVTEEGYAALASSLKSKPSSHLIQLDLRGNNPGDTGVKKLMDLLDNPNCKLKTLRLLKSSIEEEVCDSLTKVLGISPLLLTELDLSGKIQGNSEMKKLSDLLEDSHCRPKTLKINKSSITEEGCAALSSALCSNPSHLIELDLSENQLGDSGVKKICSLLKKSNCKLSKLNLSFCNVTEGGYTALSSALKSNSSSHLVELDLRGNNPGDRGVKMLTDLVDDPNYKLKTLRLLNSSTAEEFCDSLTKALGKNPLLLRELDLSGKIQGDSGMKKLSDLLEDSHCRITKLLLTRGSITAEGCAALASALCSNPSHLIELDLSENQLGDSGVKKICSLLNTLHCKLKKLNLSFCSLTEKGYVALASALKSSPSSLLTELDLRGNNPGDTGVKILTDIFGDSRKTLRLLKSSDAEEACTFLNKSLGQNPLLQRELDLSRTELKDIKVKQLCALLEDPHYRLEKLT</sequence>
<accession>A0AAR2IMU1</accession>
<dbReference type="GeneTree" id="ENSGT01150000286927"/>
<dbReference type="SMART" id="SM00365">
    <property type="entry name" value="LRR_SD22"/>
    <property type="match status" value="9"/>
</dbReference>
<dbReference type="InterPro" id="IPR041075">
    <property type="entry name" value="NOD1/2_WH"/>
</dbReference>
<dbReference type="FunFam" id="3.40.50.300:FF:000210">
    <property type="entry name" value="Si:dkey-16p6.1"/>
    <property type="match status" value="1"/>
</dbReference>
<dbReference type="SMART" id="SM00368">
    <property type="entry name" value="LRR_RI"/>
    <property type="match status" value="51"/>
</dbReference>
<feature type="compositionally biased region" description="Basic and acidic residues" evidence="7">
    <location>
        <begin position="17"/>
        <end position="28"/>
    </location>
</feature>
<feature type="region of interest" description="Disordered" evidence="7">
    <location>
        <begin position="1"/>
        <end position="177"/>
    </location>
</feature>
<feature type="compositionally biased region" description="Polar residues" evidence="7">
    <location>
        <begin position="107"/>
        <end position="116"/>
    </location>
</feature>
<dbReference type="InterPro" id="IPR007111">
    <property type="entry name" value="NACHT_NTPase"/>
</dbReference>
<feature type="compositionally biased region" description="Basic and acidic residues" evidence="7">
    <location>
        <begin position="130"/>
        <end position="139"/>
    </location>
</feature>
<dbReference type="Pfam" id="PF17776">
    <property type="entry name" value="NLRC4_HD2"/>
    <property type="match status" value="1"/>
</dbReference>
<dbReference type="PROSITE" id="PS50837">
    <property type="entry name" value="NACHT"/>
    <property type="match status" value="1"/>
</dbReference>
<dbReference type="InterPro" id="IPR051261">
    <property type="entry name" value="NLR"/>
</dbReference>
<dbReference type="Gene3D" id="3.80.10.10">
    <property type="entry name" value="Ribonuclease Inhibitor"/>
    <property type="match status" value="12"/>
</dbReference>